<keyword evidence="2" id="KW-1185">Reference proteome</keyword>
<proteinExistence type="predicted"/>
<dbReference type="EMBL" id="CAXHTB010000024">
    <property type="protein sequence ID" value="CAL0332792.1"/>
    <property type="molecule type" value="Genomic_DNA"/>
</dbReference>
<accession>A0AAV1YFK4</accession>
<sequence>MKESESIHVEKNLIEGPNANQGEIVDSSRISPPKECMWKVGLVKLETGVKLQCRGHNTISGTSSCYVIERTSSMNFLKNATKHTLITKDFTTQLFETMWYIINFGTPYSTCHGTSSLKEPPNTCNLLLEIMSSIDDPIIYSN</sequence>
<evidence type="ECO:0000313" key="2">
    <source>
        <dbReference type="Proteomes" id="UP001497480"/>
    </source>
</evidence>
<dbReference type="AlphaFoldDB" id="A0AAV1YFK4"/>
<reference evidence="1 2" key="1">
    <citation type="submission" date="2024-03" db="EMBL/GenBank/DDBJ databases">
        <authorList>
            <person name="Martinez-Hernandez J."/>
        </authorList>
    </citation>
    <scope>NUCLEOTIDE SEQUENCE [LARGE SCALE GENOMIC DNA]</scope>
</reference>
<name>A0AAV1YFK4_LUPLU</name>
<protein>
    <submittedName>
        <fullName evidence="1">Uncharacterized protein</fullName>
    </submittedName>
</protein>
<comment type="caution">
    <text evidence="1">The sequence shown here is derived from an EMBL/GenBank/DDBJ whole genome shotgun (WGS) entry which is preliminary data.</text>
</comment>
<dbReference type="Proteomes" id="UP001497480">
    <property type="component" value="Unassembled WGS sequence"/>
</dbReference>
<evidence type="ECO:0000313" key="1">
    <source>
        <dbReference type="EMBL" id="CAL0332792.1"/>
    </source>
</evidence>
<gene>
    <name evidence="1" type="ORF">LLUT_LOCUS33852</name>
</gene>
<organism evidence="1 2">
    <name type="scientific">Lupinus luteus</name>
    <name type="common">European yellow lupine</name>
    <dbReference type="NCBI Taxonomy" id="3873"/>
    <lineage>
        <taxon>Eukaryota</taxon>
        <taxon>Viridiplantae</taxon>
        <taxon>Streptophyta</taxon>
        <taxon>Embryophyta</taxon>
        <taxon>Tracheophyta</taxon>
        <taxon>Spermatophyta</taxon>
        <taxon>Magnoliopsida</taxon>
        <taxon>eudicotyledons</taxon>
        <taxon>Gunneridae</taxon>
        <taxon>Pentapetalae</taxon>
        <taxon>rosids</taxon>
        <taxon>fabids</taxon>
        <taxon>Fabales</taxon>
        <taxon>Fabaceae</taxon>
        <taxon>Papilionoideae</taxon>
        <taxon>50 kb inversion clade</taxon>
        <taxon>genistoids sensu lato</taxon>
        <taxon>core genistoids</taxon>
        <taxon>Genisteae</taxon>
        <taxon>Lupinus</taxon>
    </lineage>
</organism>